<feature type="compositionally biased region" description="Polar residues" evidence="1">
    <location>
        <begin position="424"/>
        <end position="437"/>
    </location>
</feature>
<dbReference type="Proteomes" id="UP000078595">
    <property type="component" value="Chromosome 1"/>
</dbReference>
<evidence type="ECO:0000256" key="1">
    <source>
        <dbReference type="SAM" id="MobiDB-lite"/>
    </source>
</evidence>
<feature type="region of interest" description="Disordered" evidence="1">
    <location>
        <begin position="385"/>
        <end position="476"/>
    </location>
</feature>
<dbReference type="VEuPathDB" id="FungiDB:I303_00288"/>
<reference evidence="3" key="1">
    <citation type="submission" date="2013-07" db="EMBL/GenBank/DDBJ databases">
        <title>The Genome Sequence of Cryptococcus dejecticola CBS10117.</title>
        <authorList>
            <consortium name="The Broad Institute Genome Sequencing Platform"/>
            <person name="Cuomo C."/>
            <person name="Litvintseva A."/>
            <person name="Chen Y."/>
            <person name="Heitman J."/>
            <person name="Sun S."/>
            <person name="Springer D."/>
            <person name="Dromer F."/>
            <person name="Young S.K."/>
            <person name="Zeng Q."/>
            <person name="Gargeya S."/>
            <person name="Fitzgerald M."/>
            <person name="Abouelleil A."/>
            <person name="Alvarado L."/>
            <person name="Berlin A.M."/>
            <person name="Chapman S.B."/>
            <person name="Dewar J."/>
            <person name="Goldberg J."/>
            <person name="Griggs A."/>
            <person name="Gujja S."/>
            <person name="Hansen M."/>
            <person name="Howarth C."/>
            <person name="Imamovic A."/>
            <person name="Larimer J."/>
            <person name="McCowan C."/>
            <person name="Murphy C."/>
            <person name="Pearson M."/>
            <person name="Priest M."/>
            <person name="Roberts A."/>
            <person name="Saif S."/>
            <person name="Shea T."/>
            <person name="Sykes S."/>
            <person name="Wortman J."/>
            <person name="Nusbaum C."/>
            <person name="Birren B."/>
        </authorList>
    </citation>
    <scope>NUCLEOTIDE SEQUENCE [LARGE SCALE GENOMIC DNA]</scope>
    <source>
        <strain evidence="3">CBS 10117</strain>
    </source>
</reference>
<accession>A0A1A6AEH2</accession>
<keyword evidence="5" id="KW-1185">Reference proteome</keyword>
<dbReference type="EMBL" id="CP144530">
    <property type="protein sequence ID" value="WWC57753.1"/>
    <property type="molecule type" value="Genomic_DNA"/>
</dbReference>
<dbReference type="AlphaFoldDB" id="A0A1A6AEH2"/>
<proteinExistence type="predicted"/>
<reference evidence="4" key="2">
    <citation type="submission" date="2013-07" db="EMBL/GenBank/DDBJ databases">
        <authorList>
            <consortium name="The Broad Institute Genome Sequencing Platform"/>
            <person name="Cuomo C."/>
            <person name="Litvintseva A."/>
            <person name="Chen Y."/>
            <person name="Heitman J."/>
            <person name="Sun S."/>
            <person name="Springer D."/>
            <person name="Dromer F."/>
            <person name="Young S.K."/>
            <person name="Zeng Q."/>
            <person name="Gargeya S."/>
            <person name="Fitzgerald M."/>
            <person name="Abouelleil A."/>
            <person name="Alvarado L."/>
            <person name="Berlin A.M."/>
            <person name="Chapman S.B."/>
            <person name="Dewar J."/>
            <person name="Goldberg J."/>
            <person name="Griggs A."/>
            <person name="Gujja S."/>
            <person name="Hansen M."/>
            <person name="Howarth C."/>
            <person name="Imamovic A."/>
            <person name="Larimer J."/>
            <person name="McCowan C."/>
            <person name="Murphy C."/>
            <person name="Pearson M."/>
            <person name="Priest M."/>
            <person name="Roberts A."/>
            <person name="Saif S."/>
            <person name="Shea T."/>
            <person name="Sykes S."/>
            <person name="Wortman J."/>
            <person name="Nusbaum C."/>
            <person name="Birren B."/>
        </authorList>
    </citation>
    <scope>NUCLEOTIDE SEQUENCE</scope>
    <source>
        <strain evidence="4">CBS 10117</strain>
    </source>
</reference>
<feature type="compositionally biased region" description="Low complexity" evidence="1">
    <location>
        <begin position="385"/>
        <end position="423"/>
    </location>
</feature>
<dbReference type="STRING" id="1296121.A0A1A6AEH2"/>
<organism evidence="3">
    <name type="scientific">Kwoniella dejecticola CBS 10117</name>
    <dbReference type="NCBI Taxonomy" id="1296121"/>
    <lineage>
        <taxon>Eukaryota</taxon>
        <taxon>Fungi</taxon>
        <taxon>Dikarya</taxon>
        <taxon>Basidiomycota</taxon>
        <taxon>Agaricomycotina</taxon>
        <taxon>Tremellomycetes</taxon>
        <taxon>Tremellales</taxon>
        <taxon>Cryptococcaceae</taxon>
        <taxon>Kwoniella</taxon>
    </lineage>
</organism>
<protein>
    <recommendedName>
        <fullName evidence="6">WSC domain-containing protein</fullName>
    </recommendedName>
</protein>
<evidence type="ECO:0000313" key="3">
    <source>
        <dbReference type="EMBL" id="OBR88471.1"/>
    </source>
</evidence>
<evidence type="ECO:0008006" key="6">
    <source>
        <dbReference type="Google" id="ProtNLM"/>
    </source>
</evidence>
<dbReference type="KEGG" id="kdj:28963987"/>
<name>A0A1A6AEH2_9TREE</name>
<feature type="compositionally biased region" description="Low complexity" evidence="1">
    <location>
        <begin position="449"/>
        <end position="458"/>
    </location>
</feature>
<feature type="chain" id="PRO_5008342356" description="WSC domain-containing protein" evidence="2">
    <location>
        <begin position="18"/>
        <end position="554"/>
    </location>
</feature>
<sequence>MFTKYLLLLSALPYLNAVPLPLPLLGLSTLPVLDSVLTPLSHGNGLPDVPSAPLAPAGILPDNGGLIDTLLDTVETITGPLNISAQANIDVLGVDANIGLNVELDDNEEMICGPVIGYWSARQYNIPCACWSDSRGLVISAQLELDLGLDQVDREGLDTFLQAQIQFGGKGFTYPAYSMPTCDGNGGFTCPGGFSSNGKCTKFLAARPRPKVLLQPSAPGAAPSSGASANTVPSATDLLINSIPPTTLASVPTASSSATGTSTAVVPLATVASPDGIQGQGQGQPIAQAQEVDEPISIDDVVLTTSTSTSTIVLPATVFVEMITTTQPTTIWATQTQTQTQTVTSTIIQTQWATQTQYATTTVHNCAADEGINVNSVSVSQSVQQAGFTPSNTPSVSASASPSTSASPSQLSSTSIAAQSASTGTPTSEPNVNSQPASSGNPGNGGNNGNNNNSSNNGNGNGNGNDDDDTFRPGGVINLSHPPLRCSHGEEFKSTMCCRVDQVEINGECRCAEGFENILNLNVCLSICLGDRLPSGECSSLGLNTHLDLGLGDV</sequence>
<evidence type="ECO:0000256" key="2">
    <source>
        <dbReference type="SAM" id="SignalP"/>
    </source>
</evidence>
<dbReference type="GeneID" id="28963987"/>
<evidence type="ECO:0000313" key="4">
    <source>
        <dbReference type="EMBL" id="WWC57753.1"/>
    </source>
</evidence>
<feature type="signal peptide" evidence="2">
    <location>
        <begin position="1"/>
        <end position="17"/>
    </location>
</feature>
<dbReference type="EMBL" id="KI894027">
    <property type="protein sequence ID" value="OBR88471.1"/>
    <property type="molecule type" value="Genomic_DNA"/>
</dbReference>
<evidence type="ECO:0000313" key="5">
    <source>
        <dbReference type="Proteomes" id="UP000078595"/>
    </source>
</evidence>
<reference evidence="4" key="3">
    <citation type="submission" date="2024-02" db="EMBL/GenBank/DDBJ databases">
        <title>Comparative genomics of Cryptococcus and Kwoniella reveals pathogenesis evolution and contrasting modes of karyotype evolution via chromosome fusion or intercentromeric recombination.</title>
        <authorList>
            <person name="Coelho M.A."/>
            <person name="David-Palma M."/>
            <person name="Shea T."/>
            <person name="Bowers K."/>
            <person name="McGinley-Smith S."/>
            <person name="Mohammad A.W."/>
            <person name="Gnirke A."/>
            <person name="Yurkov A.M."/>
            <person name="Nowrousian M."/>
            <person name="Sun S."/>
            <person name="Cuomo C.A."/>
            <person name="Heitman J."/>
        </authorList>
    </citation>
    <scope>NUCLEOTIDE SEQUENCE</scope>
    <source>
        <strain evidence="4">CBS 10117</strain>
    </source>
</reference>
<dbReference type="RefSeq" id="XP_018266313.1">
    <property type="nucleotide sequence ID" value="XM_018403659.1"/>
</dbReference>
<keyword evidence="2" id="KW-0732">Signal</keyword>
<dbReference type="OrthoDB" id="2564652at2759"/>
<gene>
    <name evidence="3" type="ORF">I303_00288</name>
    <name evidence="4" type="ORF">I303_100288</name>
</gene>